<feature type="binding site" evidence="11">
    <location>
        <position position="14"/>
    </location>
    <ligand>
        <name>ATP</name>
        <dbReference type="ChEBI" id="CHEBI:30616"/>
    </ligand>
</feature>
<keyword evidence="3 11" id="KW-0808">Transferase</keyword>
<feature type="binding site" evidence="11">
    <location>
        <position position="410"/>
    </location>
    <ligand>
        <name>ATP</name>
        <dbReference type="ChEBI" id="CHEBI:30616"/>
    </ligand>
</feature>
<dbReference type="EMBL" id="JACXSI010000014">
    <property type="protein sequence ID" value="MBD3108153.1"/>
    <property type="molecule type" value="Genomic_DNA"/>
</dbReference>
<feature type="binding site" evidence="11">
    <location>
        <position position="83"/>
    </location>
    <ligand>
        <name>glycerol</name>
        <dbReference type="ChEBI" id="CHEBI:17754"/>
    </ligand>
</feature>
<dbReference type="FunFam" id="3.30.420.40:FF:000008">
    <property type="entry name" value="Glycerol kinase"/>
    <property type="match status" value="1"/>
</dbReference>
<evidence type="ECO:0000259" key="14">
    <source>
        <dbReference type="Pfam" id="PF02782"/>
    </source>
</evidence>
<dbReference type="InterPro" id="IPR018484">
    <property type="entry name" value="FGGY_N"/>
</dbReference>
<comment type="activity regulation">
    <text evidence="11">Activated by phosphorylation and inhibited by fructose 1,6-bisphosphate (FBP).</text>
</comment>
<dbReference type="Proteomes" id="UP000602076">
    <property type="component" value="Unassembled WGS sequence"/>
</dbReference>
<feature type="binding site" evidence="11">
    <location>
        <position position="245"/>
    </location>
    <ligand>
        <name>glycerol</name>
        <dbReference type="ChEBI" id="CHEBI:17754"/>
    </ligand>
</feature>
<dbReference type="GO" id="GO:0005829">
    <property type="term" value="C:cytosol"/>
    <property type="evidence" value="ECO:0007669"/>
    <property type="project" value="TreeGrafter"/>
</dbReference>
<gene>
    <name evidence="11 15" type="primary">glpK</name>
    <name evidence="15" type="ORF">IEO70_07210</name>
</gene>
<dbReference type="InterPro" id="IPR005999">
    <property type="entry name" value="Glycerol_kin"/>
</dbReference>
<evidence type="ECO:0000256" key="10">
    <source>
        <dbReference type="ARBA" id="ARBA00063665"/>
    </source>
</evidence>
<evidence type="ECO:0000256" key="8">
    <source>
        <dbReference type="ARBA" id="ARBA00052101"/>
    </source>
</evidence>
<evidence type="ECO:0000256" key="2">
    <source>
        <dbReference type="ARBA" id="ARBA00009156"/>
    </source>
</evidence>
<feature type="binding site" evidence="11">
    <location>
        <position position="313"/>
    </location>
    <ligand>
        <name>ATP</name>
        <dbReference type="ChEBI" id="CHEBI:30616"/>
    </ligand>
</feature>
<dbReference type="InterPro" id="IPR043129">
    <property type="entry name" value="ATPase_NBD"/>
</dbReference>
<dbReference type="PANTHER" id="PTHR10196">
    <property type="entry name" value="SUGAR KINASE"/>
    <property type="match status" value="1"/>
</dbReference>
<organism evidence="15 16">
    <name type="scientific">Peribacillus faecalis</name>
    <dbReference type="NCBI Taxonomy" id="2772559"/>
    <lineage>
        <taxon>Bacteria</taxon>
        <taxon>Bacillati</taxon>
        <taxon>Bacillota</taxon>
        <taxon>Bacilli</taxon>
        <taxon>Bacillales</taxon>
        <taxon>Bacillaceae</taxon>
        <taxon>Peribacillus</taxon>
    </lineage>
</organism>
<feature type="binding site" evidence="11">
    <location>
        <position position="13"/>
    </location>
    <ligand>
        <name>ATP</name>
        <dbReference type="ChEBI" id="CHEBI:30616"/>
    </ligand>
</feature>
<comment type="function">
    <text evidence="9 11">Key enzyme in the regulation of glycerol uptake and metabolism. Catalyzes the phosphorylation of glycerol to yield sn-glycerol 3-phosphate.</text>
</comment>
<feature type="binding site" evidence="11">
    <location>
        <position position="414"/>
    </location>
    <ligand>
        <name>ADP</name>
        <dbReference type="ChEBI" id="CHEBI:456216"/>
    </ligand>
</feature>
<dbReference type="Pfam" id="PF00370">
    <property type="entry name" value="FGGY_N"/>
    <property type="match status" value="1"/>
</dbReference>
<feature type="binding site" evidence="11">
    <location>
        <position position="266"/>
    </location>
    <ligand>
        <name>ADP</name>
        <dbReference type="ChEBI" id="CHEBI:456216"/>
    </ligand>
</feature>
<dbReference type="PIRSF" id="PIRSF000538">
    <property type="entry name" value="GlpK"/>
    <property type="match status" value="1"/>
</dbReference>
<evidence type="ECO:0000256" key="6">
    <source>
        <dbReference type="ARBA" id="ARBA00022798"/>
    </source>
</evidence>
<feature type="binding site" evidence="11">
    <location>
        <position position="82"/>
    </location>
    <ligand>
        <name>sn-glycerol 3-phosphate</name>
        <dbReference type="ChEBI" id="CHEBI:57597"/>
    </ligand>
</feature>
<feature type="binding site" evidence="11">
    <location>
        <position position="266"/>
    </location>
    <ligand>
        <name>ATP</name>
        <dbReference type="ChEBI" id="CHEBI:30616"/>
    </ligand>
</feature>
<feature type="binding site" evidence="11">
    <location>
        <position position="12"/>
    </location>
    <ligand>
        <name>ATP</name>
        <dbReference type="ChEBI" id="CHEBI:30616"/>
    </ligand>
</feature>
<dbReference type="GO" id="GO:0006072">
    <property type="term" value="P:glycerol-3-phosphate metabolic process"/>
    <property type="evidence" value="ECO:0007669"/>
    <property type="project" value="InterPro"/>
</dbReference>
<dbReference type="Pfam" id="PF02782">
    <property type="entry name" value="FGGY_C"/>
    <property type="match status" value="1"/>
</dbReference>
<dbReference type="HAMAP" id="MF_00186">
    <property type="entry name" value="Glycerol_kin"/>
    <property type="match status" value="1"/>
</dbReference>
<feature type="binding site" evidence="11">
    <location>
        <position position="12"/>
    </location>
    <ligand>
        <name>sn-glycerol 3-phosphate</name>
        <dbReference type="ChEBI" id="CHEBI:57597"/>
    </ligand>
</feature>
<keyword evidence="16" id="KW-1185">Reference proteome</keyword>
<evidence type="ECO:0000259" key="13">
    <source>
        <dbReference type="Pfam" id="PF00370"/>
    </source>
</evidence>
<feature type="binding site" evidence="11">
    <location>
        <position position="410"/>
    </location>
    <ligand>
        <name>ADP</name>
        <dbReference type="ChEBI" id="CHEBI:456216"/>
    </ligand>
</feature>
<comment type="caution">
    <text evidence="11">Lacks conserved residue(s) required for the propagation of feature annotation.</text>
</comment>
<comment type="similarity">
    <text evidence="2 11 12">Belongs to the FGGY kinase family.</text>
</comment>
<comment type="subunit">
    <text evidence="10 11">Homotetramer and homodimer (in equilibrium).</text>
</comment>
<feature type="binding site" evidence="11">
    <location>
        <position position="244"/>
    </location>
    <ligand>
        <name>glycerol</name>
        <dbReference type="ChEBI" id="CHEBI:17754"/>
    </ligand>
</feature>
<feature type="binding site" evidence="11">
    <location>
        <position position="16"/>
    </location>
    <ligand>
        <name>ADP</name>
        <dbReference type="ChEBI" id="CHEBI:456216"/>
    </ligand>
</feature>
<comment type="caution">
    <text evidence="15">The sequence shown here is derived from an EMBL/GenBank/DDBJ whole genome shotgun (WGS) entry which is preliminary data.</text>
</comment>
<comment type="catalytic activity">
    <reaction evidence="8 11">
        <text>glycerol + ATP = sn-glycerol 3-phosphate + ADP + H(+)</text>
        <dbReference type="Rhea" id="RHEA:21644"/>
        <dbReference type="ChEBI" id="CHEBI:15378"/>
        <dbReference type="ChEBI" id="CHEBI:17754"/>
        <dbReference type="ChEBI" id="CHEBI:30616"/>
        <dbReference type="ChEBI" id="CHEBI:57597"/>
        <dbReference type="ChEBI" id="CHEBI:456216"/>
        <dbReference type="EC" id="2.7.1.30"/>
    </reaction>
</comment>
<comment type="pathway">
    <text evidence="1 11">Polyol metabolism; glycerol degradation via glycerol kinase pathway; sn-glycerol 3-phosphate from glycerol: step 1/1.</text>
</comment>
<evidence type="ECO:0000256" key="9">
    <source>
        <dbReference type="ARBA" id="ARBA00054633"/>
    </source>
</evidence>
<dbReference type="GO" id="GO:0019563">
    <property type="term" value="P:glycerol catabolic process"/>
    <property type="evidence" value="ECO:0007669"/>
    <property type="project" value="UniProtKB-UniRule"/>
</dbReference>
<name>A0A927CUQ0_9BACI</name>
<keyword evidence="7 11" id="KW-0067">ATP-binding</keyword>
<proteinExistence type="inferred from homology"/>
<feature type="domain" description="Carbohydrate kinase FGGY C-terminal" evidence="14">
    <location>
        <begin position="261"/>
        <end position="449"/>
    </location>
</feature>
<dbReference type="InterPro" id="IPR018483">
    <property type="entry name" value="Carb_kinase_FGGY_CS"/>
</dbReference>
<feature type="binding site" evidence="11">
    <location>
        <position position="244"/>
    </location>
    <ligand>
        <name>sn-glycerol 3-phosphate</name>
        <dbReference type="ChEBI" id="CHEBI:57597"/>
    </ligand>
</feature>
<evidence type="ECO:0000313" key="15">
    <source>
        <dbReference type="EMBL" id="MBD3108153.1"/>
    </source>
</evidence>
<reference evidence="15" key="1">
    <citation type="submission" date="2020-09" db="EMBL/GenBank/DDBJ databases">
        <title>Bacillus faecalis sp. nov., a moderately halophilic bacterium isolated from cow faeces.</title>
        <authorList>
            <person name="Jiang L."/>
            <person name="Lee J."/>
        </authorList>
    </citation>
    <scope>NUCLEOTIDE SEQUENCE</scope>
    <source>
        <strain evidence="15">AGMB 02131</strain>
    </source>
</reference>
<dbReference type="RefSeq" id="WP_190997695.1">
    <property type="nucleotide sequence ID" value="NZ_JACXSI010000014.1"/>
</dbReference>
<protein>
    <recommendedName>
        <fullName evidence="11">Glycerol kinase</fullName>
        <ecNumber evidence="11">2.7.1.30</ecNumber>
    </recommendedName>
    <alternativeName>
        <fullName evidence="11">ATP:glycerol 3-phosphotransferase</fullName>
    </alternativeName>
    <alternativeName>
        <fullName evidence="11">Glycerokinase</fullName>
        <shortName evidence="11">GK</shortName>
    </alternativeName>
</protein>
<accession>A0A927CUQ0</accession>
<feature type="binding site" evidence="11">
    <location>
        <position position="309"/>
    </location>
    <ligand>
        <name>ADP</name>
        <dbReference type="ChEBI" id="CHEBI:456216"/>
    </ligand>
</feature>
<feature type="binding site" evidence="11">
    <location>
        <position position="309"/>
    </location>
    <ligand>
        <name>ATP</name>
        <dbReference type="ChEBI" id="CHEBI:30616"/>
    </ligand>
</feature>
<evidence type="ECO:0000256" key="5">
    <source>
        <dbReference type="ARBA" id="ARBA00022777"/>
    </source>
</evidence>
<feature type="binding site" evidence="11">
    <location>
        <position position="134"/>
    </location>
    <ligand>
        <name>sn-glycerol 3-phosphate</name>
        <dbReference type="ChEBI" id="CHEBI:57597"/>
    </ligand>
</feature>
<dbReference type="EC" id="2.7.1.30" evidence="11"/>
<evidence type="ECO:0000256" key="11">
    <source>
        <dbReference type="HAMAP-Rule" id="MF_00186"/>
    </source>
</evidence>
<dbReference type="NCBIfam" id="NF000756">
    <property type="entry name" value="PRK00047.1"/>
    <property type="match status" value="1"/>
</dbReference>
<dbReference type="PROSITE" id="PS00445">
    <property type="entry name" value="FGGY_KINASES_2"/>
    <property type="match status" value="1"/>
</dbReference>
<dbReference type="PROSITE" id="PS00933">
    <property type="entry name" value="FGGY_KINASES_1"/>
    <property type="match status" value="1"/>
</dbReference>
<keyword evidence="5 11" id="KW-0418">Kinase</keyword>
<dbReference type="Gene3D" id="3.30.420.40">
    <property type="match status" value="2"/>
</dbReference>
<feature type="binding site" evidence="11">
    <location>
        <position position="12"/>
    </location>
    <ligand>
        <name>ADP</name>
        <dbReference type="ChEBI" id="CHEBI:456216"/>
    </ligand>
</feature>
<feature type="domain" description="Carbohydrate kinase FGGY N-terminal" evidence="13">
    <location>
        <begin position="4"/>
        <end position="251"/>
    </location>
</feature>
<dbReference type="GO" id="GO:0005524">
    <property type="term" value="F:ATP binding"/>
    <property type="evidence" value="ECO:0007669"/>
    <property type="project" value="UniProtKB-UniRule"/>
</dbReference>
<dbReference type="CDD" id="cd07786">
    <property type="entry name" value="FGGY_EcGK_like"/>
    <property type="match status" value="1"/>
</dbReference>
<dbReference type="PANTHER" id="PTHR10196:SF69">
    <property type="entry name" value="GLYCEROL KINASE"/>
    <property type="match status" value="1"/>
</dbReference>
<feature type="binding site" evidence="11">
    <location>
        <position position="82"/>
    </location>
    <ligand>
        <name>glycerol</name>
        <dbReference type="ChEBI" id="CHEBI:17754"/>
    </ligand>
</feature>
<dbReference type="InterPro" id="IPR018485">
    <property type="entry name" value="FGGY_C"/>
</dbReference>
<sequence length="497" mass="55003">MEKYILALDQGTTSSRAMIFNKAGDIVHVAQREFTQIFPQPGWVEHDANEIWGSILAVIASVLTESGIQPAQIAGIGITNQRETTVVWDKETGNPVYNAIVWQSRQTQNICEELKEQGYEELVRDKTGLLIDAYFSGTKVKWILDNVAGTRERAEKGELLFGTIDTWLIWKLSGGAAHVTDYSNASRTLMYNIFELKWDEELLELFTVPKSMLPQVRSSSEVYAHTDSSSFFGQHIPIAGAAGDQQAALFGQACFESGMAKNTYGTGCFMLMNTGEKAVKSNHGLLTTIAWGLNGKVEYALEGSIFVAGSAIQWLRDGLRMIKDAKDSAEYASRVTSTEGVYVVPAFVGLGTPYWDSEVRGAVFGLTRGTKKEHFIRATLEALAYQTRDVLNAMEADSGIFLKKLRVDGGVVKNDFLMQFQSDMLGVPVERPVINETTVLGAAYLAGMAVGLWEGQDNITKKWQVDQEFTPQMPETEREQLYAGWKTAVQAAMTFKI</sequence>
<evidence type="ECO:0000256" key="4">
    <source>
        <dbReference type="ARBA" id="ARBA00022741"/>
    </source>
</evidence>
<evidence type="ECO:0000313" key="16">
    <source>
        <dbReference type="Proteomes" id="UP000602076"/>
    </source>
</evidence>
<keyword evidence="4 11" id="KW-0547">Nucleotide-binding</keyword>
<evidence type="ECO:0000256" key="3">
    <source>
        <dbReference type="ARBA" id="ARBA00022679"/>
    </source>
</evidence>
<evidence type="ECO:0000256" key="12">
    <source>
        <dbReference type="RuleBase" id="RU003733"/>
    </source>
</evidence>
<dbReference type="FunFam" id="3.30.420.40:FF:000007">
    <property type="entry name" value="Glycerol kinase"/>
    <property type="match status" value="1"/>
</dbReference>
<keyword evidence="6 11" id="KW-0319">Glycerol metabolism</keyword>
<evidence type="ECO:0000256" key="7">
    <source>
        <dbReference type="ARBA" id="ARBA00022840"/>
    </source>
</evidence>
<dbReference type="AlphaFoldDB" id="A0A927CUQ0"/>
<dbReference type="NCBIfam" id="TIGR01311">
    <property type="entry name" value="glycerol_kin"/>
    <property type="match status" value="1"/>
</dbReference>
<dbReference type="GO" id="GO:0004370">
    <property type="term" value="F:glycerol kinase activity"/>
    <property type="evidence" value="ECO:0007669"/>
    <property type="project" value="UniProtKB-UniRule"/>
</dbReference>
<feature type="binding site" evidence="11">
    <location>
        <position position="134"/>
    </location>
    <ligand>
        <name>glycerol</name>
        <dbReference type="ChEBI" id="CHEBI:17754"/>
    </ligand>
</feature>
<evidence type="ECO:0000256" key="1">
    <source>
        <dbReference type="ARBA" id="ARBA00005190"/>
    </source>
</evidence>
<feature type="binding site" evidence="11">
    <location>
        <position position="83"/>
    </location>
    <ligand>
        <name>sn-glycerol 3-phosphate</name>
        <dbReference type="ChEBI" id="CHEBI:57597"/>
    </ligand>
</feature>
<dbReference type="InterPro" id="IPR000577">
    <property type="entry name" value="Carb_kinase_FGGY"/>
</dbReference>
<dbReference type="SUPFAM" id="SSF53067">
    <property type="entry name" value="Actin-like ATPase domain"/>
    <property type="match status" value="2"/>
</dbReference>